<evidence type="ECO:0000313" key="3">
    <source>
        <dbReference type="Proteomes" id="UP000184342"/>
    </source>
</evidence>
<feature type="transmembrane region" description="Helical" evidence="1">
    <location>
        <begin position="151"/>
        <end position="171"/>
    </location>
</feature>
<feature type="transmembrane region" description="Helical" evidence="1">
    <location>
        <begin position="228"/>
        <end position="246"/>
    </location>
</feature>
<dbReference type="Proteomes" id="UP000184342">
    <property type="component" value="Unassembled WGS sequence"/>
</dbReference>
<feature type="transmembrane region" description="Helical" evidence="1">
    <location>
        <begin position="98"/>
        <end position="117"/>
    </location>
</feature>
<sequence>MIKDIDKLIDENTDNPHELERLYREEPRAFEESFPYIWEQNPDSRVLAAWNERLNFRGAGNTQKVSYLRKDILVMVLLAALSGISTRMILYLVDQQMIAPVNLVFGIFPFLAGLFVYKNLPKRTILTALVSLFLICGVYMNLLPFEGKDSILLAYLHLPVFLWVLTGLAFTGDNYRIGSTRLAYLKFNGEFCILYASMAICGMLLTALTMQLFGVVGVDISEFYFENIVLIGAAFLAVVAAFLASGNLKLARNIAPHIARIFGPLVLATLMVYLAAAIWIGKNPFLDRNFLLSFNGILLCVLAVTIFSITERSKEEKKNVSDFVNFALIVLALITDFVALSSIVFRLSSYGLTPNRLAVLGINILICIHLLWIIFAYMRFLQNKTDPAGIQDAITKYLPVYGIWTAFVTFAFPLIF</sequence>
<keyword evidence="1" id="KW-0472">Membrane</keyword>
<keyword evidence="1" id="KW-1133">Transmembrane helix</keyword>
<reference evidence="2 3" key="1">
    <citation type="submission" date="2016-11" db="EMBL/GenBank/DDBJ databases">
        <authorList>
            <person name="Jaros S."/>
            <person name="Januszkiewicz K."/>
            <person name="Wedrychowicz H."/>
        </authorList>
    </citation>
    <scope>NUCLEOTIDE SEQUENCE [LARGE SCALE GENOMIC DNA]</scope>
    <source>
        <strain evidence="2 3">DSM 15970</strain>
    </source>
</reference>
<feature type="transmembrane region" description="Helical" evidence="1">
    <location>
        <begin position="258"/>
        <end position="280"/>
    </location>
</feature>
<keyword evidence="1" id="KW-0812">Transmembrane</keyword>
<dbReference type="RefSeq" id="WP_073994275.1">
    <property type="nucleotide sequence ID" value="NZ_FQYT01000022.1"/>
</dbReference>
<dbReference type="STRING" id="1122934.SAMN02745691_02009"/>
<evidence type="ECO:0008006" key="4">
    <source>
        <dbReference type="Google" id="ProtNLM"/>
    </source>
</evidence>
<feature type="transmembrane region" description="Helical" evidence="1">
    <location>
        <begin position="398"/>
        <end position="415"/>
    </location>
</feature>
<name>A0A1M6JIQ0_9FIRM</name>
<feature type="transmembrane region" description="Helical" evidence="1">
    <location>
        <begin position="72"/>
        <end position="92"/>
    </location>
</feature>
<dbReference type="EMBL" id="FQYT01000022">
    <property type="protein sequence ID" value="SHJ46550.1"/>
    <property type="molecule type" value="Genomic_DNA"/>
</dbReference>
<proteinExistence type="predicted"/>
<feature type="transmembrane region" description="Helical" evidence="1">
    <location>
        <begin position="357"/>
        <end position="377"/>
    </location>
</feature>
<dbReference type="OrthoDB" id="637094at2"/>
<dbReference type="AlphaFoldDB" id="A0A1M6JIQ0"/>
<evidence type="ECO:0000256" key="1">
    <source>
        <dbReference type="SAM" id="Phobius"/>
    </source>
</evidence>
<feature type="transmembrane region" description="Helical" evidence="1">
    <location>
        <begin position="323"/>
        <end position="345"/>
    </location>
</feature>
<feature type="transmembrane region" description="Helical" evidence="1">
    <location>
        <begin position="124"/>
        <end position="145"/>
    </location>
</feature>
<evidence type="ECO:0000313" key="2">
    <source>
        <dbReference type="EMBL" id="SHJ46550.1"/>
    </source>
</evidence>
<gene>
    <name evidence="2" type="ORF">SAMN02745691_02009</name>
</gene>
<feature type="transmembrane region" description="Helical" evidence="1">
    <location>
        <begin position="292"/>
        <end position="311"/>
    </location>
</feature>
<protein>
    <recommendedName>
        <fullName evidence="4">DUF4153 domain-containing protein</fullName>
    </recommendedName>
</protein>
<keyword evidence="3" id="KW-1185">Reference proteome</keyword>
<feature type="transmembrane region" description="Helical" evidence="1">
    <location>
        <begin position="192"/>
        <end position="216"/>
    </location>
</feature>
<accession>A0A1M6JIQ0</accession>
<organism evidence="2 3">
    <name type="scientific">Parasporobacterium paucivorans DSM 15970</name>
    <dbReference type="NCBI Taxonomy" id="1122934"/>
    <lineage>
        <taxon>Bacteria</taxon>
        <taxon>Bacillati</taxon>
        <taxon>Bacillota</taxon>
        <taxon>Clostridia</taxon>
        <taxon>Lachnospirales</taxon>
        <taxon>Lachnospiraceae</taxon>
        <taxon>Parasporobacterium</taxon>
    </lineage>
</organism>